<gene>
    <name evidence="1" type="ORF">H2198_002721</name>
</gene>
<evidence type="ECO:0000313" key="2">
    <source>
        <dbReference type="Proteomes" id="UP001172386"/>
    </source>
</evidence>
<proteinExistence type="predicted"/>
<dbReference type="EMBL" id="JAPDRQ010000033">
    <property type="protein sequence ID" value="KAJ9660215.1"/>
    <property type="molecule type" value="Genomic_DNA"/>
</dbReference>
<evidence type="ECO:0000313" key="1">
    <source>
        <dbReference type="EMBL" id="KAJ9660215.1"/>
    </source>
</evidence>
<keyword evidence="2" id="KW-1185">Reference proteome</keyword>
<reference evidence="1" key="1">
    <citation type="submission" date="2022-10" db="EMBL/GenBank/DDBJ databases">
        <title>Culturing micro-colonial fungi from biological soil crusts in the Mojave desert and describing Neophaeococcomyces mojavensis, and introducing the new genera and species Taxawa tesnikishii.</title>
        <authorList>
            <person name="Kurbessoian T."/>
            <person name="Stajich J.E."/>
        </authorList>
    </citation>
    <scope>NUCLEOTIDE SEQUENCE</scope>
    <source>
        <strain evidence="1">JES_112</strain>
    </source>
</reference>
<dbReference type="Proteomes" id="UP001172386">
    <property type="component" value="Unassembled WGS sequence"/>
</dbReference>
<protein>
    <submittedName>
        <fullName evidence="1">Uncharacterized protein</fullName>
    </submittedName>
</protein>
<sequence>MIIDISMLTPDGQFTPGGPTWSAHDWLDSSTSPEETFLDGNHKKQARTLAANLTRRSHKKSRNGCFSCKTRKIKCDETKPMCTQCKLKSVSCEYPAHPPRRDMAAGRRPTQMLASSPAAAQFSMNDMQFFHHFLTISFPHLPLGNDDVWLRDIPQFAQEHTYLMHAILALGASHLNRMVNNPNFSKEALMHRGHAINGLNTCMAKTQHAYGEADAMIATCYALTFQASYMADGLSDFVIFVRGCALATGKIREENAPTAFNLSPTRHHDIIQPRLGQLPSLNPIHLEQGLTALDELQVYLRHEAEHKFYISMRDVLLHHLQSSASGYLMFMNMYRVWYDLDHETFKVFLDTSNTTIQILLGFFVGIQMLMAPLTAHEWPARANAAGGQTLMGIADWMESVASKVPEELQWHLSWSRGLVNTVIAELNGLPYAGPPVLFIPSADAETAGKGRDEGSGNAIDRLEQIAVAS</sequence>
<organism evidence="1 2">
    <name type="scientific">Neophaeococcomyces mojaviensis</name>
    <dbReference type="NCBI Taxonomy" id="3383035"/>
    <lineage>
        <taxon>Eukaryota</taxon>
        <taxon>Fungi</taxon>
        <taxon>Dikarya</taxon>
        <taxon>Ascomycota</taxon>
        <taxon>Pezizomycotina</taxon>
        <taxon>Eurotiomycetes</taxon>
        <taxon>Chaetothyriomycetidae</taxon>
        <taxon>Chaetothyriales</taxon>
        <taxon>Chaetothyriales incertae sedis</taxon>
        <taxon>Neophaeococcomyces</taxon>
    </lineage>
</organism>
<name>A0ACC3ADF4_9EURO</name>
<accession>A0ACC3ADF4</accession>
<comment type="caution">
    <text evidence="1">The sequence shown here is derived from an EMBL/GenBank/DDBJ whole genome shotgun (WGS) entry which is preliminary data.</text>
</comment>